<dbReference type="STRING" id="679192.HMPREF9013_1357"/>
<keyword evidence="6 17" id="KW-0812">Transmembrane</keyword>
<evidence type="ECO:0000256" key="7">
    <source>
        <dbReference type="ARBA" id="ARBA00022801"/>
    </source>
</evidence>
<evidence type="ECO:0000256" key="2">
    <source>
        <dbReference type="ARBA" id="ARBA00010621"/>
    </source>
</evidence>
<sequence length="279" mass="31517">MAFVWNIFKAVLYGIMQGITEWLPISSTGHLILMENFLPLKVYTDPAMNTAFWNLFKVVIQFGSILAVLLLYWKKLTYGKRATLEKKRRTQRLWLLVVIASIPLVVGVVIDKLVDTVLSSSYVIAVALIVYGILFIWMEHREHDVLIDRVGYIMPKDAISVGLFQLLAVIPGTSRSGSTILGATLMGFDRKTAMEFSFFMAIPAMFGASLLKLVKAKIAFNWYAVMILLVGIIVSFLVSIVAIQRLLKYIRKHDFTIFGVYRIILGIVVLIFSFVGFVH</sequence>
<keyword evidence="10 17" id="KW-1133">Transmembrane helix</keyword>
<evidence type="ECO:0000256" key="16">
    <source>
        <dbReference type="ARBA" id="ARBA00047594"/>
    </source>
</evidence>
<evidence type="ECO:0000256" key="15">
    <source>
        <dbReference type="ARBA" id="ARBA00032932"/>
    </source>
</evidence>
<dbReference type="AlphaFoldDB" id="D2MQ09"/>
<dbReference type="InterPro" id="IPR003824">
    <property type="entry name" value="UppP"/>
</dbReference>
<evidence type="ECO:0000256" key="12">
    <source>
        <dbReference type="ARBA" id="ARBA00023251"/>
    </source>
</evidence>
<dbReference type="GO" id="GO:0050380">
    <property type="term" value="F:undecaprenyl-diphosphatase activity"/>
    <property type="evidence" value="ECO:0007669"/>
    <property type="project" value="UniProtKB-UniRule"/>
</dbReference>
<keyword evidence="5 17" id="KW-1003">Cell membrane</keyword>
<feature type="transmembrane region" description="Helical" evidence="17">
    <location>
        <begin position="196"/>
        <end position="214"/>
    </location>
</feature>
<dbReference type="Pfam" id="PF02673">
    <property type="entry name" value="BacA"/>
    <property type="match status" value="1"/>
</dbReference>
<dbReference type="PANTHER" id="PTHR30622:SF3">
    <property type="entry name" value="UNDECAPRENYL-DIPHOSPHATASE"/>
    <property type="match status" value="1"/>
</dbReference>
<comment type="miscellaneous">
    <text evidence="17">Bacitracin is thought to be involved in the inhibition of peptidoglycan synthesis by sequestering undecaprenyl diphosphate, thereby reducing the pool of lipid carrier available.</text>
</comment>
<evidence type="ECO:0000256" key="17">
    <source>
        <dbReference type="HAMAP-Rule" id="MF_01006"/>
    </source>
</evidence>
<evidence type="ECO:0000313" key="18">
    <source>
        <dbReference type="EMBL" id="EFC05332.1"/>
    </source>
</evidence>
<feature type="transmembrane region" description="Helical" evidence="17">
    <location>
        <begin position="255"/>
        <end position="278"/>
    </location>
</feature>
<feature type="transmembrane region" description="Helical" evidence="17">
    <location>
        <begin position="220"/>
        <end position="243"/>
    </location>
</feature>
<keyword evidence="8 17" id="KW-0133">Cell shape</keyword>
<dbReference type="GO" id="GO:0009252">
    <property type="term" value="P:peptidoglycan biosynthetic process"/>
    <property type="evidence" value="ECO:0007669"/>
    <property type="project" value="UniProtKB-KW"/>
</dbReference>
<feature type="transmembrane region" description="Helical" evidence="17">
    <location>
        <begin position="116"/>
        <end position="137"/>
    </location>
</feature>
<protein>
    <recommendedName>
        <fullName evidence="4 17">Undecaprenyl-diphosphatase</fullName>
        <ecNumber evidence="3 17">3.6.1.27</ecNumber>
    </recommendedName>
    <alternativeName>
        <fullName evidence="15 17">Bacitracin resistance protein</fullName>
    </alternativeName>
    <alternativeName>
        <fullName evidence="14 17">Undecaprenyl pyrophosphate phosphatase</fullName>
    </alternativeName>
</protein>
<dbReference type="EMBL" id="ADFR01000015">
    <property type="protein sequence ID" value="EFC05332.1"/>
    <property type="molecule type" value="Genomic_DNA"/>
</dbReference>
<gene>
    <name evidence="17" type="primary">uppP</name>
    <name evidence="18" type="ORF">HMPREF9013_1357</name>
</gene>
<comment type="caution">
    <text evidence="18">The sequence shown here is derived from an EMBL/GenBank/DDBJ whole genome shotgun (WGS) entry which is preliminary data.</text>
</comment>
<dbReference type="HAMAP" id="MF_01006">
    <property type="entry name" value="Undec_diphosphatase"/>
    <property type="match status" value="1"/>
</dbReference>
<keyword evidence="12 17" id="KW-0046">Antibiotic resistance</keyword>
<evidence type="ECO:0000313" key="19">
    <source>
        <dbReference type="Proteomes" id="UP000005017"/>
    </source>
</evidence>
<dbReference type="GO" id="GO:0046677">
    <property type="term" value="P:response to antibiotic"/>
    <property type="evidence" value="ECO:0007669"/>
    <property type="project" value="UniProtKB-UniRule"/>
</dbReference>
<evidence type="ECO:0000256" key="9">
    <source>
        <dbReference type="ARBA" id="ARBA00022984"/>
    </source>
</evidence>
<accession>D2MQ09</accession>
<dbReference type="Proteomes" id="UP000005017">
    <property type="component" value="Unassembled WGS sequence"/>
</dbReference>
<dbReference type="eggNOG" id="COG1968">
    <property type="taxonomic scope" value="Bacteria"/>
</dbReference>
<keyword evidence="13 17" id="KW-0961">Cell wall biogenesis/degradation</keyword>
<keyword evidence="19" id="KW-1185">Reference proteome</keyword>
<name>D2MQ09_9FIRM</name>
<feature type="transmembrane region" description="Helical" evidence="17">
    <location>
        <begin position="51"/>
        <end position="73"/>
    </location>
</feature>
<evidence type="ECO:0000256" key="10">
    <source>
        <dbReference type="ARBA" id="ARBA00022989"/>
    </source>
</evidence>
<dbReference type="PANTHER" id="PTHR30622">
    <property type="entry name" value="UNDECAPRENYL-DIPHOSPHATASE"/>
    <property type="match status" value="1"/>
</dbReference>
<dbReference type="NCBIfam" id="TIGR00753">
    <property type="entry name" value="undec_PP_bacA"/>
    <property type="match status" value="1"/>
</dbReference>
<evidence type="ECO:0000256" key="14">
    <source>
        <dbReference type="ARBA" id="ARBA00032707"/>
    </source>
</evidence>
<feature type="transmembrane region" description="Helical" evidence="17">
    <location>
        <begin position="93"/>
        <end position="110"/>
    </location>
</feature>
<comment type="similarity">
    <text evidence="2 17">Belongs to the UppP family.</text>
</comment>
<dbReference type="RefSeq" id="WP_006627472.1">
    <property type="nucleotide sequence ID" value="NZ_ADFR01000015.1"/>
</dbReference>
<organism evidence="18 19">
    <name type="scientific">Bulleidia extructa W1219</name>
    <dbReference type="NCBI Taxonomy" id="679192"/>
    <lineage>
        <taxon>Bacteria</taxon>
        <taxon>Bacillati</taxon>
        <taxon>Bacillota</taxon>
        <taxon>Erysipelotrichia</taxon>
        <taxon>Erysipelotrichales</taxon>
        <taxon>Erysipelotrichaceae</taxon>
        <taxon>Bulleidia</taxon>
    </lineage>
</organism>
<comment type="catalytic activity">
    <reaction evidence="16 17">
        <text>di-trans,octa-cis-undecaprenyl diphosphate + H2O = di-trans,octa-cis-undecaprenyl phosphate + phosphate + H(+)</text>
        <dbReference type="Rhea" id="RHEA:28094"/>
        <dbReference type="ChEBI" id="CHEBI:15377"/>
        <dbReference type="ChEBI" id="CHEBI:15378"/>
        <dbReference type="ChEBI" id="CHEBI:43474"/>
        <dbReference type="ChEBI" id="CHEBI:58405"/>
        <dbReference type="ChEBI" id="CHEBI:60392"/>
        <dbReference type="EC" id="3.6.1.27"/>
    </reaction>
</comment>
<evidence type="ECO:0000256" key="1">
    <source>
        <dbReference type="ARBA" id="ARBA00004651"/>
    </source>
</evidence>
<dbReference type="NCBIfam" id="NF001391">
    <property type="entry name" value="PRK00281.1-5"/>
    <property type="match status" value="1"/>
</dbReference>
<keyword evidence="11 17" id="KW-0472">Membrane</keyword>
<dbReference type="EC" id="3.6.1.27" evidence="3 17"/>
<dbReference type="OrthoDB" id="9808289at2"/>
<evidence type="ECO:0000256" key="13">
    <source>
        <dbReference type="ARBA" id="ARBA00023316"/>
    </source>
</evidence>
<evidence type="ECO:0000256" key="3">
    <source>
        <dbReference type="ARBA" id="ARBA00012374"/>
    </source>
</evidence>
<keyword evidence="9 17" id="KW-0573">Peptidoglycan synthesis</keyword>
<comment type="subcellular location">
    <subcellularLocation>
        <location evidence="1 17">Cell membrane</location>
        <topology evidence="1 17">Multi-pass membrane protein</topology>
    </subcellularLocation>
</comment>
<comment type="function">
    <text evidence="17">Catalyzes the dephosphorylation of undecaprenyl diphosphate (UPP). Confers resistance to bacitracin.</text>
</comment>
<evidence type="ECO:0000256" key="4">
    <source>
        <dbReference type="ARBA" id="ARBA00021581"/>
    </source>
</evidence>
<dbReference type="GO" id="GO:0005886">
    <property type="term" value="C:plasma membrane"/>
    <property type="evidence" value="ECO:0007669"/>
    <property type="project" value="UniProtKB-SubCell"/>
</dbReference>
<evidence type="ECO:0000256" key="11">
    <source>
        <dbReference type="ARBA" id="ARBA00023136"/>
    </source>
</evidence>
<dbReference type="GO" id="GO:0071555">
    <property type="term" value="P:cell wall organization"/>
    <property type="evidence" value="ECO:0007669"/>
    <property type="project" value="UniProtKB-KW"/>
</dbReference>
<proteinExistence type="inferred from homology"/>
<keyword evidence="7 17" id="KW-0378">Hydrolase</keyword>
<reference evidence="19" key="1">
    <citation type="submission" date="2009-12" db="EMBL/GenBank/DDBJ databases">
        <title>Sequence of Clostridiales genomosp. BVAB3 str. UPII9-5.</title>
        <authorList>
            <person name="Madupu R."/>
            <person name="Durkin A.S."/>
            <person name="Torralba M."/>
            <person name="Methe B."/>
            <person name="Sutton G.G."/>
            <person name="Strausberg R.L."/>
            <person name="Nelson K.E."/>
        </authorList>
    </citation>
    <scope>NUCLEOTIDE SEQUENCE [LARGE SCALE GENOMIC DNA]</scope>
    <source>
        <strain evidence="19">W1219</strain>
    </source>
</reference>
<evidence type="ECO:0000256" key="6">
    <source>
        <dbReference type="ARBA" id="ARBA00022692"/>
    </source>
</evidence>
<evidence type="ECO:0000256" key="5">
    <source>
        <dbReference type="ARBA" id="ARBA00022475"/>
    </source>
</evidence>
<dbReference type="GO" id="GO:0008360">
    <property type="term" value="P:regulation of cell shape"/>
    <property type="evidence" value="ECO:0007669"/>
    <property type="project" value="UniProtKB-KW"/>
</dbReference>
<evidence type="ECO:0000256" key="8">
    <source>
        <dbReference type="ARBA" id="ARBA00022960"/>
    </source>
</evidence>